<dbReference type="KEGG" id="tca:103313602"/>
<dbReference type="HOGENOM" id="CLU_880901_0_0_1"/>
<keyword evidence="3" id="KW-1185">Reference proteome</keyword>
<keyword evidence="1" id="KW-0732">Signal</keyword>
<sequence>MKPCVVFFLLLSFVCLLEAVPHKRETFCRDNRCLTCIGRYCTTTCEGEDCKKCPLGDCCDGSKCNICRGARCCETSECNNCVNECLKKCIGKATCHYDCFQECLPNGGGSQQENKTYYGSPLVNNHNYFPVNVTTIINITNSLYNDNAIYNPIFVNTTNVNNYTGDQKTYHHKQVILGGGNNEKPEGKPVLLDLPEETNSTQNCCEVVHPENCQTVPRESSRLCFTGKHNECSQICIGKHVHIVEDKEQSHQCVSIAHKPYFFCGNYVVENCDGCYECKNAEDENEVKCDEQESCPEKCKSSMIDEQFYNRLYRKD</sequence>
<feature type="signal peptide" evidence="1">
    <location>
        <begin position="1"/>
        <end position="19"/>
    </location>
</feature>
<reference evidence="2 3" key="2">
    <citation type="journal article" date="2010" name="Nucleic Acids Res.">
        <title>BeetleBase in 2010: revisions to provide comprehensive genomic information for Tribolium castaneum.</title>
        <authorList>
            <person name="Kim H.S."/>
            <person name="Murphy T."/>
            <person name="Xia J."/>
            <person name="Caragea D."/>
            <person name="Park Y."/>
            <person name="Beeman R.W."/>
            <person name="Lorenzen M.D."/>
            <person name="Butcher S."/>
            <person name="Manak J.R."/>
            <person name="Brown S.J."/>
        </authorList>
    </citation>
    <scope>GENOME REANNOTATION</scope>
    <source>
        <strain evidence="2 3">Georgia GA2</strain>
    </source>
</reference>
<dbReference type="PhylomeDB" id="D6WU50"/>
<feature type="chain" id="PRO_5003090209" description="TNFR-Cys domain-containing protein" evidence="1">
    <location>
        <begin position="20"/>
        <end position="316"/>
    </location>
</feature>
<dbReference type="AlphaFoldDB" id="D6WU50"/>
<reference evidence="2 3" key="1">
    <citation type="journal article" date="2008" name="Nature">
        <title>The genome of the model beetle and pest Tribolium castaneum.</title>
        <authorList>
            <consortium name="Tribolium Genome Sequencing Consortium"/>
            <person name="Richards S."/>
            <person name="Gibbs R.A."/>
            <person name="Weinstock G.M."/>
            <person name="Brown S.J."/>
            <person name="Denell R."/>
            <person name="Beeman R.W."/>
            <person name="Gibbs R."/>
            <person name="Beeman R.W."/>
            <person name="Brown S.J."/>
            <person name="Bucher G."/>
            <person name="Friedrich M."/>
            <person name="Grimmelikhuijzen C.J."/>
            <person name="Klingler M."/>
            <person name="Lorenzen M."/>
            <person name="Richards S."/>
            <person name="Roth S."/>
            <person name="Schroder R."/>
            <person name="Tautz D."/>
            <person name="Zdobnov E.M."/>
            <person name="Muzny D."/>
            <person name="Gibbs R.A."/>
            <person name="Weinstock G.M."/>
            <person name="Attaway T."/>
            <person name="Bell S."/>
            <person name="Buhay C.J."/>
            <person name="Chandrabose M.N."/>
            <person name="Chavez D."/>
            <person name="Clerk-Blankenburg K.P."/>
            <person name="Cree A."/>
            <person name="Dao M."/>
            <person name="Davis C."/>
            <person name="Chacko J."/>
            <person name="Dinh H."/>
            <person name="Dugan-Rocha S."/>
            <person name="Fowler G."/>
            <person name="Garner T.T."/>
            <person name="Garnes J."/>
            <person name="Gnirke A."/>
            <person name="Hawes A."/>
            <person name="Hernandez J."/>
            <person name="Hines S."/>
            <person name="Holder M."/>
            <person name="Hume J."/>
            <person name="Jhangiani S.N."/>
            <person name="Joshi V."/>
            <person name="Khan Z.M."/>
            <person name="Jackson L."/>
            <person name="Kovar C."/>
            <person name="Kowis A."/>
            <person name="Lee S."/>
            <person name="Lewis L.R."/>
            <person name="Margolis J."/>
            <person name="Morgan M."/>
            <person name="Nazareth L.V."/>
            <person name="Nguyen N."/>
            <person name="Okwuonu G."/>
            <person name="Parker D."/>
            <person name="Richards S."/>
            <person name="Ruiz S.J."/>
            <person name="Santibanez J."/>
            <person name="Savard J."/>
            <person name="Scherer S.E."/>
            <person name="Schneider B."/>
            <person name="Sodergren E."/>
            <person name="Tautz D."/>
            <person name="Vattahil S."/>
            <person name="Villasana D."/>
            <person name="White C.S."/>
            <person name="Wright R."/>
            <person name="Park Y."/>
            <person name="Beeman R.W."/>
            <person name="Lord J."/>
            <person name="Oppert B."/>
            <person name="Lorenzen M."/>
            <person name="Brown S."/>
            <person name="Wang L."/>
            <person name="Savard J."/>
            <person name="Tautz D."/>
            <person name="Richards S."/>
            <person name="Weinstock G."/>
            <person name="Gibbs R.A."/>
            <person name="Liu Y."/>
            <person name="Worley K."/>
            <person name="Weinstock G."/>
            <person name="Elsik C.G."/>
            <person name="Reese J.T."/>
            <person name="Elhaik E."/>
            <person name="Landan G."/>
            <person name="Graur D."/>
            <person name="Arensburger P."/>
            <person name="Atkinson P."/>
            <person name="Beeman R.W."/>
            <person name="Beidler J."/>
            <person name="Brown S.J."/>
            <person name="Demuth J.P."/>
            <person name="Drury D.W."/>
            <person name="Du Y.Z."/>
            <person name="Fujiwara H."/>
            <person name="Lorenzen M."/>
            <person name="Maselli V."/>
            <person name="Osanai M."/>
            <person name="Park Y."/>
            <person name="Robertson H.M."/>
            <person name="Tu Z."/>
            <person name="Wang J.J."/>
            <person name="Wang S."/>
            <person name="Richards S."/>
            <person name="Song H."/>
            <person name="Zhang L."/>
            <person name="Sodergren E."/>
            <person name="Werner D."/>
            <person name="Stanke M."/>
            <person name="Morgenstern B."/>
            <person name="Solovyev V."/>
            <person name="Kosarev P."/>
            <person name="Brown G."/>
            <person name="Chen H.C."/>
            <person name="Ermolaeva O."/>
            <person name="Hlavina W."/>
            <person name="Kapustin Y."/>
            <person name="Kiryutin B."/>
            <person name="Kitts P."/>
            <person name="Maglott D."/>
            <person name="Pruitt K."/>
            <person name="Sapojnikov V."/>
            <person name="Souvorov A."/>
            <person name="Mackey A.J."/>
            <person name="Waterhouse R.M."/>
            <person name="Wyder S."/>
            <person name="Zdobnov E.M."/>
            <person name="Zdobnov E.M."/>
            <person name="Wyder S."/>
            <person name="Kriventseva E.V."/>
            <person name="Kadowaki T."/>
            <person name="Bork P."/>
            <person name="Aranda M."/>
            <person name="Bao R."/>
            <person name="Beermann A."/>
            <person name="Berns N."/>
            <person name="Bolognesi R."/>
            <person name="Bonneton F."/>
            <person name="Bopp D."/>
            <person name="Brown S.J."/>
            <person name="Bucher G."/>
            <person name="Butts T."/>
            <person name="Chaumot A."/>
            <person name="Denell R.E."/>
            <person name="Ferrier D.E."/>
            <person name="Friedrich M."/>
            <person name="Gordon C.M."/>
            <person name="Jindra M."/>
            <person name="Klingler M."/>
            <person name="Lan Q."/>
            <person name="Lattorff H.M."/>
            <person name="Laudet V."/>
            <person name="von Levetsow C."/>
            <person name="Liu Z."/>
            <person name="Lutz R."/>
            <person name="Lynch J.A."/>
            <person name="da Fonseca R.N."/>
            <person name="Posnien N."/>
            <person name="Reuter R."/>
            <person name="Roth S."/>
            <person name="Savard J."/>
            <person name="Schinko J.B."/>
            <person name="Schmitt C."/>
            <person name="Schoppmeier M."/>
            <person name="Schroder R."/>
            <person name="Shippy T.D."/>
            <person name="Simonnet F."/>
            <person name="Marques-Souza H."/>
            <person name="Tautz D."/>
            <person name="Tomoyasu Y."/>
            <person name="Trauner J."/>
            <person name="Van der Zee M."/>
            <person name="Vervoort M."/>
            <person name="Wittkopp N."/>
            <person name="Wimmer E.A."/>
            <person name="Yang X."/>
            <person name="Jones A.K."/>
            <person name="Sattelle D.B."/>
            <person name="Ebert P.R."/>
            <person name="Nelson D."/>
            <person name="Scott J.G."/>
            <person name="Beeman R.W."/>
            <person name="Muthukrishnan S."/>
            <person name="Kramer K.J."/>
            <person name="Arakane Y."/>
            <person name="Beeman R.W."/>
            <person name="Zhu Q."/>
            <person name="Hogenkamp D."/>
            <person name="Dixit R."/>
            <person name="Oppert B."/>
            <person name="Jiang H."/>
            <person name="Zou Z."/>
            <person name="Marshall J."/>
            <person name="Elpidina E."/>
            <person name="Vinokurov K."/>
            <person name="Oppert C."/>
            <person name="Zou Z."/>
            <person name="Evans J."/>
            <person name="Lu Z."/>
            <person name="Zhao P."/>
            <person name="Sumathipala N."/>
            <person name="Altincicek B."/>
            <person name="Vilcinskas A."/>
            <person name="Williams M."/>
            <person name="Hultmark D."/>
            <person name="Hetru C."/>
            <person name="Jiang H."/>
            <person name="Grimmelikhuijzen C.J."/>
            <person name="Hauser F."/>
            <person name="Cazzamali G."/>
            <person name="Williamson M."/>
            <person name="Park Y."/>
            <person name="Li B."/>
            <person name="Tanaka Y."/>
            <person name="Predel R."/>
            <person name="Neupert S."/>
            <person name="Schachtner J."/>
            <person name="Verleyen P."/>
            <person name="Raible F."/>
            <person name="Bork P."/>
            <person name="Friedrich M."/>
            <person name="Walden K.K."/>
            <person name="Robertson H.M."/>
            <person name="Angeli S."/>
            <person name="Foret S."/>
            <person name="Bucher G."/>
            <person name="Schuetz S."/>
            <person name="Maleszka R."/>
            <person name="Wimmer E.A."/>
            <person name="Beeman R.W."/>
            <person name="Lorenzen M."/>
            <person name="Tomoyasu Y."/>
            <person name="Miller S.C."/>
            <person name="Grossmann D."/>
            <person name="Bucher G."/>
        </authorList>
    </citation>
    <scope>NUCLEOTIDE SEQUENCE [LARGE SCALE GENOMIC DNA]</scope>
    <source>
        <strain evidence="2 3">Georgia GA2</strain>
    </source>
</reference>
<evidence type="ECO:0000256" key="1">
    <source>
        <dbReference type="SAM" id="SignalP"/>
    </source>
</evidence>
<evidence type="ECO:0000313" key="2">
    <source>
        <dbReference type="EMBL" id="EFA06768.1"/>
    </source>
</evidence>
<protein>
    <recommendedName>
        <fullName evidence="4">TNFR-Cys domain-containing protein</fullName>
    </recommendedName>
</protein>
<name>D6WU50_TRICA</name>
<dbReference type="Proteomes" id="UP000007266">
    <property type="component" value="Linkage group 7"/>
</dbReference>
<gene>
    <name evidence="2" type="primary">AUGUSTUS-3.0.2_09702</name>
    <name evidence="2" type="ORF">TcasGA2_TC009702</name>
</gene>
<dbReference type="OrthoDB" id="7694007at2759"/>
<dbReference type="InParanoid" id="D6WU50"/>
<evidence type="ECO:0000313" key="3">
    <source>
        <dbReference type="Proteomes" id="UP000007266"/>
    </source>
</evidence>
<accession>D6WU50</accession>
<organism evidence="2 3">
    <name type="scientific">Tribolium castaneum</name>
    <name type="common">Red flour beetle</name>
    <dbReference type="NCBI Taxonomy" id="7070"/>
    <lineage>
        <taxon>Eukaryota</taxon>
        <taxon>Metazoa</taxon>
        <taxon>Ecdysozoa</taxon>
        <taxon>Arthropoda</taxon>
        <taxon>Hexapoda</taxon>
        <taxon>Insecta</taxon>
        <taxon>Pterygota</taxon>
        <taxon>Neoptera</taxon>
        <taxon>Endopterygota</taxon>
        <taxon>Coleoptera</taxon>
        <taxon>Polyphaga</taxon>
        <taxon>Cucujiformia</taxon>
        <taxon>Tenebrionidae</taxon>
        <taxon>Tenebrionidae incertae sedis</taxon>
        <taxon>Tribolium</taxon>
    </lineage>
</organism>
<proteinExistence type="predicted"/>
<dbReference type="EMBL" id="KQ971352">
    <property type="protein sequence ID" value="EFA06768.1"/>
    <property type="molecule type" value="Genomic_DNA"/>
</dbReference>
<evidence type="ECO:0008006" key="4">
    <source>
        <dbReference type="Google" id="ProtNLM"/>
    </source>
</evidence>